<dbReference type="Proteomes" id="UP000315389">
    <property type="component" value="Unassembled WGS sequence"/>
</dbReference>
<feature type="chain" id="PRO_5038525215" evidence="8">
    <location>
        <begin position="24"/>
        <end position="324"/>
    </location>
</feature>
<protein>
    <submittedName>
        <fullName evidence="9">D-methionine transport system substrate-binding protein</fullName>
    </submittedName>
</protein>
<keyword evidence="6" id="KW-0449">Lipoprotein</keyword>
<dbReference type="InterPro" id="IPR004872">
    <property type="entry name" value="Lipoprotein_NlpA"/>
</dbReference>
<keyword evidence="4" id="KW-0472">Membrane</keyword>
<feature type="region of interest" description="Disordered" evidence="7">
    <location>
        <begin position="26"/>
        <end position="66"/>
    </location>
</feature>
<keyword evidence="3 8" id="KW-0732">Signal</keyword>
<evidence type="ECO:0000256" key="4">
    <source>
        <dbReference type="ARBA" id="ARBA00023136"/>
    </source>
</evidence>
<evidence type="ECO:0000256" key="7">
    <source>
        <dbReference type="SAM" id="MobiDB-lite"/>
    </source>
</evidence>
<evidence type="ECO:0000256" key="6">
    <source>
        <dbReference type="ARBA" id="ARBA00023288"/>
    </source>
</evidence>
<comment type="caution">
    <text evidence="9">The sequence shown here is derived from an EMBL/GenBank/DDBJ whole genome shotgun (WGS) entry which is preliminary data.</text>
</comment>
<reference evidence="9 10" key="1">
    <citation type="submission" date="2019-06" db="EMBL/GenBank/DDBJ databases">
        <title>Sequencing the genomes of 1000 actinobacteria strains.</title>
        <authorList>
            <person name="Klenk H.-P."/>
        </authorList>
    </citation>
    <scope>NUCLEOTIDE SEQUENCE [LARGE SCALE GENOMIC DNA]</scope>
    <source>
        <strain evidence="9 10">DSM 4813</strain>
    </source>
</reference>
<dbReference type="RefSeq" id="WP_170222551.1">
    <property type="nucleotide sequence ID" value="NZ_BAAASV010000002.1"/>
</dbReference>
<dbReference type="Gene3D" id="3.40.190.10">
    <property type="entry name" value="Periplasmic binding protein-like II"/>
    <property type="match status" value="2"/>
</dbReference>
<evidence type="ECO:0000256" key="8">
    <source>
        <dbReference type="SAM" id="SignalP"/>
    </source>
</evidence>
<dbReference type="SUPFAM" id="SSF53850">
    <property type="entry name" value="Periplasmic binding protein-like II"/>
    <property type="match status" value="1"/>
</dbReference>
<comment type="similarity">
    <text evidence="2">Belongs to the NlpA lipoprotein family.</text>
</comment>
<evidence type="ECO:0000313" key="10">
    <source>
        <dbReference type="Proteomes" id="UP000315389"/>
    </source>
</evidence>
<dbReference type="AlphaFoldDB" id="A0A542ZUH7"/>
<evidence type="ECO:0000256" key="2">
    <source>
        <dbReference type="ARBA" id="ARBA00008973"/>
    </source>
</evidence>
<sequence>MKNLRKSIGIAAIAIAASLTLGACSSASTSTPATPAPSDSATQKPADGGFAAPGDDDKGGKNNPVKIGVVGASGPQWATLESLANENGIYLDLVDFTDYQQPNPQLDAGDLDLNQFQHILFLAQYNNESGSDLAAIGSTAIYPLGLYSQDYDSVDAIPDGSKIAVPNDGTNQARALGVLQSAGLITLNSGVGALVATPEDIDTATSRVEVVPVAADQTARSLADKQIAGAIINNDYVADTGLEPTAAIAKDDPAADASKPFINIWASRAQDATNPVYLKLVELAQTAEVEADLQENSGGTAVLVHSTPEELAAYLADARSQLKS</sequence>
<keyword evidence="5" id="KW-0564">Palmitate</keyword>
<feature type="signal peptide" evidence="8">
    <location>
        <begin position="1"/>
        <end position="23"/>
    </location>
</feature>
<gene>
    <name evidence="9" type="ORF">FB461_0329</name>
</gene>
<dbReference type="GO" id="GO:0016020">
    <property type="term" value="C:membrane"/>
    <property type="evidence" value="ECO:0007669"/>
    <property type="project" value="UniProtKB-SubCell"/>
</dbReference>
<keyword evidence="10" id="KW-1185">Reference proteome</keyword>
<evidence type="ECO:0000256" key="3">
    <source>
        <dbReference type="ARBA" id="ARBA00022729"/>
    </source>
</evidence>
<dbReference type="PROSITE" id="PS51257">
    <property type="entry name" value="PROKAR_LIPOPROTEIN"/>
    <property type="match status" value="1"/>
</dbReference>
<dbReference type="PANTHER" id="PTHR30429:SF3">
    <property type="entry name" value="LIPOPROTEIN"/>
    <property type="match status" value="1"/>
</dbReference>
<evidence type="ECO:0000313" key="9">
    <source>
        <dbReference type="EMBL" id="TQL63850.1"/>
    </source>
</evidence>
<comment type="subcellular location">
    <subcellularLocation>
        <location evidence="1">Membrane</location>
        <topology evidence="1">Lipid-anchor</topology>
    </subcellularLocation>
</comment>
<proteinExistence type="inferred from homology"/>
<feature type="compositionally biased region" description="Low complexity" evidence="7">
    <location>
        <begin position="26"/>
        <end position="53"/>
    </location>
</feature>
<organism evidence="9 10">
    <name type="scientific">Rarobacter faecitabidus</name>
    <dbReference type="NCBI Taxonomy" id="13243"/>
    <lineage>
        <taxon>Bacteria</taxon>
        <taxon>Bacillati</taxon>
        <taxon>Actinomycetota</taxon>
        <taxon>Actinomycetes</taxon>
        <taxon>Micrococcales</taxon>
        <taxon>Rarobacteraceae</taxon>
        <taxon>Rarobacter</taxon>
    </lineage>
</organism>
<accession>A0A542ZUH7</accession>
<name>A0A542ZUH7_RARFA</name>
<evidence type="ECO:0000256" key="1">
    <source>
        <dbReference type="ARBA" id="ARBA00004635"/>
    </source>
</evidence>
<dbReference type="PANTHER" id="PTHR30429">
    <property type="entry name" value="D-METHIONINE-BINDING LIPOPROTEIN METQ"/>
    <property type="match status" value="1"/>
</dbReference>
<evidence type="ECO:0000256" key="5">
    <source>
        <dbReference type="ARBA" id="ARBA00023139"/>
    </source>
</evidence>
<dbReference type="Pfam" id="PF03180">
    <property type="entry name" value="Lipoprotein_9"/>
    <property type="match status" value="1"/>
</dbReference>
<dbReference type="EMBL" id="VFOS01000001">
    <property type="protein sequence ID" value="TQL63850.1"/>
    <property type="molecule type" value="Genomic_DNA"/>
</dbReference>